<dbReference type="Gene3D" id="1.20.120.530">
    <property type="entry name" value="GntR ligand-binding domain-like"/>
    <property type="match status" value="1"/>
</dbReference>
<dbReference type="SUPFAM" id="SSF46785">
    <property type="entry name" value="Winged helix' DNA-binding domain"/>
    <property type="match status" value="1"/>
</dbReference>
<dbReference type="PROSITE" id="PS50949">
    <property type="entry name" value="HTH_GNTR"/>
    <property type="match status" value="1"/>
</dbReference>
<dbReference type="PRINTS" id="PR00035">
    <property type="entry name" value="HTHGNTR"/>
</dbReference>
<dbReference type="SMART" id="SM00345">
    <property type="entry name" value="HTH_GNTR"/>
    <property type="match status" value="1"/>
</dbReference>
<dbReference type="GO" id="GO:0003677">
    <property type="term" value="F:DNA binding"/>
    <property type="evidence" value="ECO:0007669"/>
    <property type="project" value="UniProtKB-KW"/>
</dbReference>
<keyword evidence="3" id="KW-0804">Transcription</keyword>
<evidence type="ECO:0000256" key="2">
    <source>
        <dbReference type="ARBA" id="ARBA00023125"/>
    </source>
</evidence>
<feature type="domain" description="HTH gntR-type" evidence="4">
    <location>
        <begin position="6"/>
        <end position="73"/>
    </location>
</feature>
<evidence type="ECO:0000256" key="1">
    <source>
        <dbReference type="ARBA" id="ARBA00023015"/>
    </source>
</evidence>
<dbReference type="InterPro" id="IPR036390">
    <property type="entry name" value="WH_DNA-bd_sf"/>
</dbReference>
<dbReference type="InterPro" id="IPR000524">
    <property type="entry name" value="Tscrpt_reg_HTH_GntR"/>
</dbReference>
<dbReference type="Proteomes" id="UP000602745">
    <property type="component" value="Unassembled WGS sequence"/>
</dbReference>
<comment type="caution">
    <text evidence="5">The sequence shown here is derived from an EMBL/GenBank/DDBJ whole genome shotgun (WGS) entry which is preliminary data.</text>
</comment>
<dbReference type="Pfam" id="PF00392">
    <property type="entry name" value="GntR"/>
    <property type="match status" value="1"/>
</dbReference>
<dbReference type="CDD" id="cd07377">
    <property type="entry name" value="WHTH_GntR"/>
    <property type="match status" value="1"/>
</dbReference>
<keyword evidence="2" id="KW-0238">DNA-binding</keyword>
<accession>A0A8J3DW66</accession>
<dbReference type="PANTHER" id="PTHR43537">
    <property type="entry name" value="TRANSCRIPTIONAL REGULATOR, GNTR FAMILY"/>
    <property type="match status" value="1"/>
</dbReference>
<dbReference type="SMART" id="SM00895">
    <property type="entry name" value="FCD"/>
    <property type="match status" value="1"/>
</dbReference>
<dbReference type="SUPFAM" id="SSF48008">
    <property type="entry name" value="GntR ligand-binding domain-like"/>
    <property type="match status" value="1"/>
</dbReference>
<reference evidence="5" key="1">
    <citation type="journal article" date="2014" name="Int. J. Syst. Evol. Microbiol.">
        <title>Complete genome sequence of Corynebacterium casei LMG S-19264T (=DSM 44701T), isolated from a smear-ripened cheese.</title>
        <authorList>
            <consortium name="US DOE Joint Genome Institute (JGI-PGF)"/>
            <person name="Walter F."/>
            <person name="Albersmeier A."/>
            <person name="Kalinowski J."/>
            <person name="Ruckert C."/>
        </authorList>
    </citation>
    <scope>NUCLEOTIDE SEQUENCE</scope>
    <source>
        <strain evidence="5">CCM 7684</strain>
    </source>
</reference>
<dbReference type="InterPro" id="IPR008920">
    <property type="entry name" value="TF_FadR/GntR_C"/>
</dbReference>
<dbReference type="GO" id="GO:0003700">
    <property type="term" value="F:DNA-binding transcription factor activity"/>
    <property type="evidence" value="ECO:0007669"/>
    <property type="project" value="InterPro"/>
</dbReference>
<dbReference type="Gene3D" id="1.10.10.10">
    <property type="entry name" value="Winged helix-like DNA-binding domain superfamily/Winged helix DNA-binding domain"/>
    <property type="match status" value="1"/>
</dbReference>
<dbReference type="EMBL" id="BMCP01000002">
    <property type="protein sequence ID" value="GGE46254.1"/>
    <property type="molecule type" value="Genomic_DNA"/>
</dbReference>
<dbReference type="InterPro" id="IPR036388">
    <property type="entry name" value="WH-like_DNA-bd_sf"/>
</dbReference>
<gene>
    <name evidence="5" type="ORF">GCM10007276_24340</name>
</gene>
<keyword evidence="6" id="KW-1185">Reference proteome</keyword>
<dbReference type="Pfam" id="PF07729">
    <property type="entry name" value="FCD"/>
    <property type="match status" value="1"/>
</dbReference>
<organism evidence="5 6">
    <name type="scientific">Agaricicola taiwanensis</name>
    <dbReference type="NCBI Taxonomy" id="591372"/>
    <lineage>
        <taxon>Bacteria</taxon>
        <taxon>Pseudomonadati</taxon>
        <taxon>Pseudomonadota</taxon>
        <taxon>Alphaproteobacteria</taxon>
        <taxon>Rhodobacterales</taxon>
        <taxon>Paracoccaceae</taxon>
        <taxon>Agaricicola</taxon>
    </lineage>
</organism>
<dbReference type="InterPro" id="IPR011711">
    <property type="entry name" value="GntR_C"/>
</dbReference>
<dbReference type="AlphaFoldDB" id="A0A8J3DW66"/>
<evidence type="ECO:0000313" key="5">
    <source>
        <dbReference type="EMBL" id="GGE46254.1"/>
    </source>
</evidence>
<evidence type="ECO:0000256" key="3">
    <source>
        <dbReference type="ARBA" id="ARBA00023163"/>
    </source>
</evidence>
<name>A0A8J3DW66_9RHOB</name>
<dbReference type="PANTHER" id="PTHR43537:SF49">
    <property type="entry name" value="TRANSCRIPTIONAL REGULATORY PROTEIN"/>
    <property type="match status" value="1"/>
</dbReference>
<keyword evidence="1" id="KW-0805">Transcription regulation</keyword>
<proteinExistence type="predicted"/>
<sequence>MPDRGATRSEHLSQKLEEMILEGTLKPGEKLDEVALAAEFGVSRTPVREAIQRLVAIGLVEPQPRRGPVVTVLPLPKLIGMFELMAEFDILAARLAARRATEEEREHLRDVLERSRKAIDDPIGYTRLNREFHASIYSASHNDYLEALANRTWKQLQPFRNFRLEQPERLRESLSQHEQILEALLAYDADEAAARMRHHVRIGGMIADFVLTMPEAAR</sequence>
<protein>
    <submittedName>
        <fullName evidence="5">GntR family transcriptional regulator</fullName>
    </submittedName>
</protein>
<evidence type="ECO:0000259" key="4">
    <source>
        <dbReference type="PROSITE" id="PS50949"/>
    </source>
</evidence>
<reference evidence="5" key="2">
    <citation type="submission" date="2020-09" db="EMBL/GenBank/DDBJ databases">
        <authorList>
            <person name="Sun Q."/>
            <person name="Sedlacek I."/>
        </authorList>
    </citation>
    <scope>NUCLEOTIDE SEQUENCE</scope>
    <source>
        <strain evidence="5">CCM 7684</strain>
    </source>
</reference>
<evidence type="ECO:0000313" key="6">
    <source>
        <dbReference type="Proteomes" id="UP000602745"/>
    </source>
</evidence>